<evidence type="ECO:0000313" key="2">
    <source>
        <dbReference type="Proteomes" id="UP001163603"/>
    </source>
</evidence>
<reference evidence="2" key="1">
    <citation type="journal article" date="2023" name="G3 (Bethesda)">
        <title>Genome assembly and association tests identify interacting loci associated with vigor, precocity, and sex in interspecific pistachio rootstocks.</title>
        <authorList>
            <person name="Palmer W."/>
            <person name="Jacygrad E."/>
            <person name="Sagayaradj S."/>
            <person name="Cavanaugh K."/>
            <person name="Han R."/>
            <person name="Bertier L."/>
            <person name="Beede B."/>
            <person name="Kafkas S."/>
            <person name="Golino D."/>
            <person name="Preece J."/>
            <person name="Michelmore R."/>
        </authorList>
    </citation>
    <scope>NUCLEOTIDE SEQUENCE [LARGE SCALE GENOMIC DNA]</scope>
</reference>
<name>A0ACC0YQD5_9ROSI</name>
<proteinExistence type="predicted"/>
<dbReference type="Proteomes" id="UP001163603">
    <property type="component" value="Chromosome 5"/>
</dbReference>
<comment type="caution">
    <text evidence="1">The sequence shown here is derived from an EMBL/GenBank/DDBJ whole genome shotgun (WGS) entry which is preliminary data.</text>
</comment>
<gene>
    <name evidence="1" type="ORF">Pint_26749</name>
</gene>
<protein>
    <submittedName>
        <fullName evidence="1">Uncharacterized protein</fullName>
    </submittedName>
</protein>
<keyword evidence="2" id="KW-1185">Reference proteome</keyword>
<sequence>MEIGMNDKLHHLEEALNRLSNVLLANLESSNHGNHHRENQDGGQQIVSSKSAKLEFPRFSGDDPTEWFNRVEQFFEYQGTTTNQKEEGHIISWEKFENELWARFRPSGCEDSDEALSRIRQLGTLRDYQHEFEKLGNKLLLLEGHASNVIYEDITDQQTLEEDHGGDVAEVQKPERKPEITLHALTGWTAPKTMRVTVKMGPHEVMVLIDSGSTHNFINNCLASMLRLPVIPTETFPVGVAN</sequence>
<evidence type="ECO:0000313" key="1">
    <source>
        <dbReference type="EMBL" id="KAJ0039806.1"/>
    </source>
</evidence>
<dbReference type="EMBL" id="CM047740">
    <property type="protein sequence ID" value="KAJ0039806.1"/>
    <property type="molecule type" value="Genomic_DNA"/>
</dbReference>
<accession>A0ACC0YQD5</accession>
<organism evidence="1 2">
    <name type="scientific">Pistacia integerrima</name>
    <dbReference type="NCBI Taxonomy" id="434235"/>
    <lineage>
        <taxon>Eukaryota</taxon>
        <taxon>Viridiplantae</taxon>
        <taxon>Streptophyta</taxon>
        <taxon>Embryophyta</taxon>
        <taxon>Tracheophyta</taxon>
        <taxon>Spermatophyta</taxon>
        <taxon>Magnoliopsida</taxon>
        <taxon>eudicotyledons</taxon>
        <taxon>Gunneridae</taxon>
        <taxon>Pentapetalae</taxon>
        <taxon>rosids</taxon>
        <taxon>malvids</taxon>
        <taxon>Sapindales</taxon>
        <taxon>Anacardiaceae</taxon>
        <taxon>Pistacia</taxon>
    </lineage>
</organism>